<proteinExistence type="predicted"/>
<dbReference type="Proteomes" id="UP000285655">
    <property type="component" value="Unassembled WGS sequence"/>
</dbReference>
<evidence type="ECO:0000256" key="1">
    <source>
        <dbReference type="SAM" id="Phobius"/>
    </source>
</evidence>
<feature type="transmembrane region" description="Helical" evidence="1">
    <location>
        <begin position="31"/>
        <end position="55"/>
    </location>
</feature>
<dbReference type="EMBL" id="QZJW01000044">
    <property type="protein sequence ID" value="RJO60529.1"/>
    <property type="molecule type" value="Genomic_DNA"/>
</dbReference>
<dbReference type="Pfam" id="PF00892">
    <property type="entry name" value="EamA"/>
    <property type="match status" value="1"/>
</dbReference>
<dbReference type="Gene3D" id="1.10.3730.20">
    <property type="match status" value="1"/>
</dbReference>
<dbReference type="GO" id="GO:0016020">
    <property type="term" value="C:membrane"/>
    <property type="evidence" value="ECO:0007669"/>
    <property type="project" value="InterPro"/>
</dbReference>
<feature type="transmembrane region" description="Helical" evidence="1">
    <location>
        <begin position="61"/>
        <end position="79"/>
    </location>
</feature>
<accession>A0A419DBJ6</accession>
<dbReference type="InterPro" id="IPR000620">
    <property type="entry name" value="EamA_dom"/>
</dbReference>
<feature type="transmembrane region" description="Helical" evidence="1">
    <location>
        <begin position="209"/>
        <end position="226"/>
    </location>
</feature>
<reference evidence="3 4" key="1">
    <citation type="journal article" date="2017" name="ISME J.">
        <title>Energy and carbon metabolisms in a deep terrestrial subsurface fluid microbial community.</title>
        <authorList>
            <person name="Momper L."/>
            <person name="Jungbluth S.P."/>
            <person name="Lee M.D."/>
            <person name="Amend J.P."/>
        </authorList>
    </citation>
    <scope>NUCLEOTIDE SEQUENCE [LARGE SCALE GENOMIC DNA]</scope>
    <source>
        <strain evidence="3">SURF_29</strain>
    </source>
</reference>
<feature type="transmembrane region" description="Helical" evidence="1">
    <location>
        <begin position="91"/>
        <end position="110"/>
    </location>
</feature>
<feature type="transmembrane region" description="Helical" evidence="1">
    <location>
        <begin position="270"/>
        <end position="288"/>
    </location>
</feature>
<protein>
    <recommendedName>
        <fullName evidence="2">EamA domain-containing protein</fullName>
    </recommendedName>
</protein>
<dbReference type="SUPFAM" id="SSF103481">
    <property type="entry name" value="Multidrug resistance efflux transporter EmrE"/>
    <property type="match status" value="1"/>
</dbReference>
<dbReference type="InterPro" id="IPR037185">
    <property type="entry name" value="EmrE-like"/>
</dbReference>
<keyword evidence="1" id="KW-0812">Transmembrane</keyword>
<feature type="domain" description="EamA" evidence="2">
    <location>
        <begin position="2"/>
        <end position="132"/>
    </location>
</feature>
<feature type="transmembrane region" description="Helical" evidence="1">
    <location>
        <begin position="183"/>
        <end position="200"/>
    </location>
</feature>
<evidence type="ECO:0000313" key="4">
    <source>
        <dbReference type="Proteomes" id="UP000285655"/>
    </source>
</evidence>
<dbReference type="AlphaFoldDB" id="A0A419DBJ6"/>
<gene>
    <name evidence="3" type="ORF">C4544_04980</name>
</gene>
<evidence type="ECO:0000313" key="3">
    <source>
        <dbReference type="EMBL" id="RJO60529.1"/>
    </source>
</evidence>
<feature type="transmembrane region" description="Helical" evidence="1">
    <location>
        <begin position="153"/>
        <end position="171"/>
    </location>
</feature>
<sequence>MPWYVIALGSALFVGLYEIAEKKALVKERSLTFLLVSSLVMLALSLPLIFFGHVTAVDPRMTMYIFIKCVFAVSLFVLTGKAMKHMEISEFAPLMNLSPLILFIPSIFFLQEKLTLVNVFGVLLIVFGAYVVELKDGWRTPLKRMLKNKYIHLLFLAFIFNALSATMDKFILVKQINVDTFFLYNRFFIALLLLGAYLIFKDKNDSMKVTFKRSFWWILIAAVLFMGADYVYFSAVAIPAAAIALIIPLKRTGTLVATVLGGEMMKEDNLVRKAVACVIMIAGVTLIVV</sequence>
<keyword evidence="1" id="KW-1133">Transmembrane helix</keyword>
<feature type="transmembrane region" description="Helical" evidence="1">
    <location>
        <begin position="116"/>
        <end position="132"/>
    </location>
</feature>
<organism evidence="3 4">
    <name type="scientific">candidate division WS5 bacterium</name>
    <dbReference type="NCBI Taxonomy" id="2093353"/>
    <lineage>
        <taxon>Bacteria</taxon>
        <taxon>candidate division WS5</taxon>
    </lineage>
</organism>
<name>A0A419DBJ6_9BACT</name>
<comment type="caution">
    <text evidence="3">The sequence shown here is derived from an EMBL/GenBank/DDBJ whole genome shotgun (WGS) entry which is preliminary data.</text>
</comment>
<evidence type="ECO:0000259" key="2">
    <source>
        <dbReference type="Pfam" id="PF00892"/>
    </source>
</evidence>
<keyword evidence="1" id="KW-0472">Membrane</keyword>